<keyword evidence="3" id="KW-1185">Reference proteome</keyword>
<dbReference type="AlphaFoldDB" id="A0A7U8C3S7"/>
<name>A0A7U8C3S7_NEPCE</name>
<dbReference type="Proteomes" id="UP000002171">
    <property type="component" value="Unassembled WGS sequence"/>
</dbReference>
<gene>
    <name evidence="2" type="ORF">MED92_02226</name>
</gene>
<organism evidence="2 3">
    <name type="scientific">Neptuniibacter caesariensis</name>
    <dbReference type="NCBI Taxonomy" id="207954"/>
    <lineage>
        <taxon>Bacteria</taxon>
        <taxon>Pseudomonadati</taxon>
        <taxon>Pseudomonadota</taxon>
        <taxon>Gammaproteobacteria</taxon>
        <taxon>Oceanospirillales</taxon>
        <taxon>Oceanospirillaceae</taxon>
        <taxon>Neptuniibacter</taxon>
    </lineage>
</organism>
<keyword evidence="1" id="KW-0472">Membrane</keyword>
<dbReference type="InterPro" id="IPR029151">
    <property type="entry name" value="Sensor-like_sf"/>
</dbReference>
<evidence type="ECO:0000313" key="2">
    <source>
        <dbReference type="EMBL" id="EAR60978.1"/>
    </source>
</evidence>
<protein>
    <recommendedName>
        <fullName evidence="4">Two-component sensor histidine kinase</fullName>
    </recommendedName>
</protein>
<proteinExistence type="predicted"/>
<reference evidence="2 3" key="1">
    <citation type="submission" date="2006-02" db="EMBL/GenBank/DDBJ databases">
        <authorList>
            <person name="Pinhassi J."/>
            <person name="Pedros-Alio C."/>
            <person name="Ferriera S."/>
            <person name="Johnson J."/>
            <person name="Kravitz S."/>
            <person name="Halpern A."/>
            <person name="Remington K."/>
            <person name="Beeson K."/>
            <person name="Tran B."/>
            <person name="Rogers Y.-H."/>
            <person name="Friedman R."/>
            <person name="Venter J.C."/>
        </authorList>
    </citation>
    <scope>NUCLEOTIDE SEQUENCE [LARGE SCALE GENOMIC DNA]</scope>
    <source>
        <strain evidence="2 3">MED92</strain>
    </source>
</reference>
<evidence type="ECO:0000313" key="3">
    <source>
        <dbReference type="Proteomes" id="UP000002171"/>
    </source>
</evidence>
<dbReference type="EMBL" id="AAOW01000012">
    <property type="protein sequence ID" value="EAR60978.1"/>
    <property type="molecule type" value="Genomic_DNA"/>
</dbReference>
<keyword evidence="1" id="KW-0812">Transmembrane</keyword>
<dbReference type="SUPFAM" id="SSF103190">
    <property type="entry name" value="Sensory domain-like"/>
    <property type="match status" value="1"/>
</dbReference>
<evidence type="ECO:0000256" key="1">
    <source>
        <dbReference type="SAM" id="Phobius"/>
    </source>
</evidence>
<feature type="non-terminal residue" evidence="2">
    <location>
        <position position="119"/>
    </location>
</feature>
<comment type="caution">
    <text evidence="2">The sequence shown here is derived from an EMBL/GenBank/DDBJ whole genome shotgun (WGS) entry which is preliminary data.</text>
</comment>
<keyword evidence="1" id="KW-1133">Transmembrane helix</keyword>
<evidence type="ECO:0008006" key="4">
    <source>
        <dbReference type="Google" id="ProtNLM"/>
    </source>
</evidence>
<sequence>MKYLTKTRKLMSGASKRFWIFWLPLTFVGLIAVYLAFVLLEKVVAERLDASIESSARLVQAQLQNDLREAVVDLDFISQSRLVREYLISPTQGRKVYLDSFFSNFALSHKHYGQIRLLS</sequence>
<dbReference type="RefSeq" id="WP_007022464.1">
    <property type="nucleotide sequence ID" value="NZ_CH724127.1"/>
</dbReference>
<accession>A0A7U8C3S7</accession>
<feature type="transmembrane region" description="Helical" evidence="1">
    <location>
        <begin position="20"/>
        <end position="40"/>
    </location>
</feature>